<evidence type="ECO:0000313" key="1">
    <source>
        <dbReference type="EMBL" id="KAB5587837.1"/>
    </source>
</evidence>
<protein>
    <submittedName>
        <fullName evidence="1">Vegetative incompatibility protein HET-E-1</fullName>
    </submittedName>
</protein>
<dbReference type="AlphaFoldDB" id="A0A5N5Q8V8"/>
<organism evidence="1 2">
    <name type="scientific">Ceratobasidium theobromae</name>
    <dbReference type="NCBI Taxonomy" id="1582974"/>
    <lineage>
        <taxon>Eukaryota</taxon>
        <taxon>Fungi</taxon>
        <taxon>Dikarya</taxon>
        <taxon>Basidiomycota</taxon>
        <taxon>Agaricomycotina</taxon>
        <taxon>Agaricomycetes</taxon>
        <taxon>Cantharellales</taxon>
        <taxon>Ceratobasidiaceae</taxon>
        <taxon>Ceratobasidium</taxon>
    </lineage>
</organism>
<proteinExistence type="predicted"/>
<sequence length="286" mass="31691">MTSTSPSSSKSWKKYLRVKFNEVFRPRSTSPRPLTKSPYTYIHSGPHQARLDGDSPIVGQESTKPVIIPTPPISELADAASSNNRVSLSSGQLQPVQAAKQVGTSTLKIALGALHQSSKLFPPLQSAVEVIISGLDDLYLDEVKSIRTSDCINKFAPMIKQQAQSISKKRSLTRGKRLIEANKIEGEILGCYRQIESLFRQIQNEAVLSIWNAVDEQIVDSRLGRLTPAKMAKYDSSLSTEISRRTCTEGTRTSILTDLNNWAHDPDMPPIYWMDGIIELDDALHA</sequence>
<comment type="caution">
    <text evidence="1">The sequence shown here is derived from an EMBL/GenBank/DDBJ whole genome shotgun (WGS) entry which is preliminary data.</text>
</comment>
<evidence type="ECO:0000313" key="2">
    <source>
        <dbReference type="Proteomes" id="UP000383932"/>
    </source>
</evidence>
<dbReference type="OrthoDB" id="3269932at2759"/>
<gene>
    <name evidence="1" type="ORF">CTheo_8721</name>
</gene>
<reference evidence="1 2" key="1">
    <citation type="journal article" date="2019" name="Fungal Biol. Biotechnol.">
        <title>Draft genome sequence of fastidious pathogen Ceratobasidium theobromae, which causes vascular-streak dieback in Theobroma cacao.</title>
        <authorList>
            <person name="Ali S.S."/>
            <person name="Asman A."/>
            <person name="Shao J."/>
            <person name="Firmansyah A.P."/>
            <person name="Susilo A.W."/>
            <person name="Rosmana A."/>
            <person name="McMahon P."/>
            <person name="Junaid M."/>
            <person name="Guest D."/>
            <person name="Kheng T.Y."/>
            <person name="Meinhardt L.W."/>
            <person name="Bailey B.A."/>
        </authorList>
    </citation>
    <scope>NUCLEOTIDE SEQUENCE [LARGE SCALE GENOMIC DNA]</scope>
    <source>
        <strain evidence="1 2">CT2</strain>
    </source>
</reference>
<dbReference type="EMBL" id="SSOP01000741">
    <property type="protein sequence ID" value="KAB5587837.1"/>
    <property type="molecule type" value="Genomic_DNA"/>
</dbReference>
<dbReference type="Proteomes" id="UP000383932">
    <property type="component" value="Unassembled WGS sequence"/>
</dbReference>
<accession>A0A5N5Q8V8</accession>
<name>A0A5N5Q8V8_9AGAM</name>
<keyword evidence="2" id="KW-1185">Reference proteome</keyword>